<dbReference type="Gene3D" id="3.30.420.250">
    <property type="match status" value="1"/>
</dbReference>
<protein>
    <submittedName>
        <fullName evidence="1">DUF3822 family protein</fullName>
    </submittedName>
</protein>
<organism evidence="1 2">
    <name type="scientific">Belliella alkalica</name>
    <dbReference type="NCBI Taxonomy" id="1730871"/>
    <lineage>
        <taxon>Bacteria</taxon>
        <taxon>Pseudomonadati</taxon>
        <taxon>Bacteroidota</taxon>
        <taxon>Cytophagia</taxon>
        <taxon>Cytophagales</taxon>
        <taxon>Cyclobacteriaceae</taxon>
        <taxon>Belliella</taxon>
    </lineage>
</organism>
<dbReference type="CDD" id="cd24013">
    <property type="entry name" value="ASKHA_ATPase_BT3980-like"/>
    <property type="match status" value="1"/>
</dbReference>
<sequence>MGVILADTVVNIQENIYSDKFDIDLVSSLSLFLFDEKYILLGKDVNDQISGIHQKFFSDLNSLNFVLERDKLFGLDIPTKIFLFHKSFALIPGVVFEASSLETYLNFSDQNDLPATYLYSNIDSNNLYIASKIDNSLKAIFEKKKSNITCHHGSSSFLSYAFGCQKSFLNQEILISVFGHNFYVAAFKNQNLDTFNVFECEDRDSFMNYLYGVSNHLDYDRKHCRVTVMGEFEQLEIDQDFGEKFYKNFKLTQPEPNQRYQDGAEIFKKSKFFEGFWEFK</sequence>
<dbReference type="Pfam" id="PF12864">
    <property type="entry name" value="DUF3822"/>
    <property type="match status" value="1"/>
</dbReference>
<evidence type="ECO:0000313" key="2">
    <source>
        <dbReference type="Proteomes" id="UP001165430"/>
    </source>
</evidence>
<keyword evidence="2" id="KW-1185">Reference proteome</keyword>
<dbReference type="Proteomes" id="UP001165430">
    <property type="component" value="Unassembled WGS sequence"/>
</dbReference>
<dbReference type="EMBL" id="JAKZGO010000002">
    <property type="protein sequence ID" value="MCH7412541.1"/>
    <property type="molecule type" value="Genomic_DNA"/>
</dbReference>
<accession>A0ABS9V7Z6</accession>
<gene>
    <name evidence="1" type="ORF">MM213_03515</name>
</gene>
<dbReference type="Gene3D" id="3.30.420.260">
    <property type="match status" value="1"/>
</dbReference>
<name>A0ABS9V7Z6_9BACT</name>
<reference evidence="1" key="1">
    <citation type="submission" date="2022-03" db="EMBL/GenBank/DDBJ databases">
        <title>De novo assembled genomes of Belliella spp. (Cyclobacteriaceae) strains.</title>
        <authorList>
            <person name="Szabo A."/>
            <person name="Korponai K."/>
            <person name="Felfoldi T."/>
        </authorList>
    </citation>
    <scope>NUCLEOTIDE SEQUENCE</scope>
    <source>
        <strain evidence="1">DSM 111903</strain>
    </source>
</reference>
<comment type="caution">
    <text evidence="1">The sequence shown here is derived from an EMBL/GenBank/DDBJ whole genome shotgun (WGS) entry which is preliminary data.</text>
</comment>
<dbReference type="RefSeq" id="WP_241410123.1">
    <property type="nucleotide sequence ID" value="NZ_JAKZGO010000002.1"/>
</dbReference>
<dbReference type="InterPro" id="IPR024213">
    <property type="entry name" value="DUF3822"/>
</dbReference>
<evidence type="ECO:0000313" key="1">
    <source>
        <dbReference type="EMBL" id="MCH7412541.1"/>
    </source>
</evidence>
<proteinExistence type="predicted"/>